<dbReference type="InterPro" id="IPR013083">
    <property type="entry name" value="Znf_RING/FYVE/PHD"/>
</dbReference>
<dbReference type="EMBL" id="CAJOBJ010340564">
    <property type="protein sequence ID" value="CAF5194550.1"/>
    <property type="molecule type" value="Genomic_DNA"/>
</dbReference>
<comment type="caution">
    <text evidence="6">The sequence shown here is derived from an EMBL/GenBank/DDBJ whole genome shotgun (WGS) entry which is preliminary data.</text>
</comment>
<name>A0A8S3F7E2_9BILA</name>
<evidence type="ECO:0000259" key="4">
    <source>
        <dbReference type="Pfam" id="PF01363"/>
    </source>
</evidence>
<dbReference type="Pfam" id="PF01363">
    <property type="entry name" value="FYVE"/>
    <property type="match status" value="1"/>
</dbReference>
<dbReference type="Proteomes" id="UP000681967">
    <property type="component" value="Unassembled WGS sequence"/>
</dbReference>
<evidence type="ECO:0000256" key="3">
    <source>
        <dbReference type="ARBA" id="ARBA00022833"/>
    </source>
</evidence>
<sequence length="48" mass="5656">YCGQLFCARCSRFETDIPRMKIFKNVRVCRQCYLTIKEQKSSTSTNNS</sequence>
<organism evidence="6 8">
    <name type="scientific">Rotaria magnacalcarata</name>
    <dbReference type="NCBI Taxonomy" id="392030"/>
    <lineage>
        <taxon>Eukaryota</taxon>
        <taxon>Metazoa</taxon>
        <taxon>Spiralia</taxon>
        <taxon>Gnathifera</taxon>
        <taxon>Rotifera</taxon>
        <taxon>Eurotatoria</taxon>
        <taxon>Bdelloidea</taxon>
        <taxon>Philodinida</taxon>
        <taxon>Philodinidae</taxon>
        <taxon>Rotaria</taxon>
    </lineage>
</organism>
<keyword evidence="2" id="KW-0863">Zinc-finger</keyword>
<feature type="domain" description="FYVE zinc finger" evidence="4">
    <location>
        <begin position="2"/>
        <end position="37"/>
    </location>
</feature>
<gene>
    <name evidence="6" type="ORF">BYL167_LOCUS65266</name>
    <name evidence="7" type="ORF">GIL414_LOCUS74318</name>
    <name evidence="5" type="ORF">SMN809_LOCUS29227</name>
</gene>
<dbReference type="InterPro" id="IPR011011">
    <property type="entry name" value="Znf_FYVE_PHD"/>
</dbReference>
<evidence type="ECO:0000313" key="5">
    <source>
        <dbReference type="EMBL" id="CAF4373063.1"/>
    </source>
</evidence>
<evidence type="ECO:0000313" key="6">
    <source>
        <dbReference type="EMBL" id="CAF5107929.1"/>
    </source>
</evidence>
<dbReference type="EMBL" id="CAJOBH010240633">
    <property type="protein sequence ID" value="CAF5107929.1"/>
    <property type="molecule type" value="Genomic_DNA"/>
</dbReference>
<keyword evidence="3" id="KW-0862">Zinc</keyword>
<dbReference type="SUPFAM" id="SSF57903">
    <property type="entry name" value="FYVE/PHD zinc finger"/>
    <property type="match status" value="1"/>
</dbReference>
<dbReference type="Proteomes" id="UP000676336">
    <property type="component" value="Unassembled WGS sequence"/>
</dbReference>
<dbReference type="Proteomes" id="UP000681720">
    <property type="component" value="Unassembled WGS sequence"/>
</dbReference>
<feature type="non-terminal residue" evidence="6">
    <location>
        <position position="1"/>
    </location>
</feature>
<proteinExistence type="predicted"/>
<dbReference type="Gene3D" id="3.30.40.10">
    <property type="entry name" value="Zinc/RING finger domain, C3HC4 (zinc finger)"/>
    <property type="match status" value="1"/>
</dbReference>
<evidence type="ECO:0000313" key="8">
    <source>
        <dbReference type="Proteomes" id="UP000681967"/>
    </source>
</evidence>
<evidence type="ECO:0000313" key="7">
    <source>
        <dbReference type="EMBL" id="CAF5194550.1"/>
    </source>
</evidence>
<dbReference type="InterPro" id="IPR000306">
    <property type="entry name" value="Znf_FYVE"/>
</dbReference>
<protein>
    <recommendedName>
        <fullName evidence="4">FYVE zinc finger domain-containing protein</fullName>
    </recommendedName>
</protein>
<dbReference type="EMBL" id="CAJOBI010051283">
    <property type="protein sequence ID" value="CAF4373063.1"/>
    <property type="molecule type" value="Genomic_DNA"/>
</dbReference>
<evidence type="ECO:0000256" key="2">
    <source>
        <dbReference type="ARBA" id="ARBA00022771"/>
    </source>
</evidence>
<accession>A0A8S3F7E2</accession>
<evidence type="ECO:0000256" key="1">
    <source>
        <dbReference type="ARBA" id="ARBA00022723"/>
    </source>
</evidence>
<reference evidence="6" key="1">
    <citation type="submission" date="2021-02" db="EMBL/GenBank/DDBJ databases">
        <authorList>
            <person name="Nowell W R."/>
        </authorList>
    </citation>
    <scope>NUCLEOTIDE SEQUENCE</scope>
</reference>
<dbReference type="GO" id="GO:0008270">
    <property type="term" value="F:zinc ion binding"/>
    <property type="evidence" value="ECO:0007669"/>
    <property type="project" value="UniProtKB-KW"/>
</dbReference>
<dbReference type="AlphaFoldDB" id="A0A8S3F7E2"/>
<keyword evidence="1" id="KW-0479">Metal-binding</keyword>